<evidence type="ECO:0000256" key="1">
    <source>
        <dbReference type="SAM" id="MobiDB-lite"/>
    </source>
</evidence>
<reference evidence="3 4" key="1">
    <citation type="submission" date="2009-01" db="EMBL/GenBank/DDBJ databases">
        <title>Complete sequence of chromosome of Methylobacterium nodulans ORS 2060.</title>
        <authorList>
            <consortium name="US DOE Joint Genome Institute"/>
            <person name="Lucas S."/>
            <person name="Copeland A."/>
            <person name="Lapidus A."/>
            <person name="Glavina del Rio T."/>
            <person name="Dalin E."/>
            <person name="Tice H."/>
            <person name="Bruce D."/>
            <person name="Goodwin L."/>
            <person name="Pitluck S."/>
            <person name="Sims D."/>
            <person name="Brettin T."/>
            <person name="Detter J.C."/>
            <person name="Han C."/>
            <person name="Larimer F."/>
            <person name="Land M."/>
            <person name="Hauser L."/>
            <person name="Kyrpides N."/>
            <person name="Ivanova N."/>
            <person name="Marx C.J."/>
            <person name="Richardson P."/>
        </authorList>
    </citation>
    <scope>NUCLEOTIDE SEQUENCE [LARGE SCALE GENOMIC DNA]</scope>
    <source>
        <strain evidence="4">LMG 21967 / CNCM I-2342 / ORS 2060</strain>
    </source>
</reference>
<gene>
    <name evidence="3" type="ordered locus">Mnod_0821</name>
</gene>
<dbReference type="AlphaFoldDB" id="B8IGF1"/>
<feature type="compositionally biased region" description="Basic and acidic residues" evidence="1">
    <location>
        <begin position="56"/>
        <end position="66"/>
    </location>
</feature>
<dbReference type="Proteomes" id="UP000008207">
    <property type="component" value="Chromosome"/>
</dbReference>
<evidence type="ECO:0000313" key="3">
    <source>
        <dbReference type="EMBL" id="ACL55851.1"/>
    </source>
</evidence>
<feature type="compositionally biased region" description="Low complexity" evidence="1">
    <location>
        <begin position="27"/>
        <end position="36"/>
    </location>
</feature>
<organism evidence="3 4">
    <name type="scientific">Methylobacterium nodulans (strain LMG 21967 / CNCM I-2342 / ORS 2060)</name>
    <dbReference type="NCBI Taxonomy" id="460265"/>
    <lineage>
        <taxon>Bacteria</taxon>
        <taxon>Pseudomonadati</taxon>
        <taxon>Pseudomonadota</taxon>
        <taxon>Alphaproteobacteria</taxon>
        <taxon>Hyphomicrobiales</taxon>
        <taxon>Methylobacteriaceae</taxon>
        <taxon>Methylobacterium</taxon>
    </lineage>
</organism>
<dbReference type="HOGENOM" id="CLU_2554372_0_0_5"/>
<protein>
    <submittedName>
        <fullName evidence="3">Uncharacterized protein</fullName>
    </submittedName>
</protein>
<name>B8IGF1_METNO</name>
<keyword evidence="4" id="KW-1185">Reference proteome</keyword>
<proteinExistence type="predicted"/>
<evidence type="ECO:0000256" key="2">
    <source>
        <dbReference type="SAM" id="SignalP"/>
    </source>
</evidence>
<feature type="signal peptide" evidence="2">
    <location>
        <begin position="1"/>
        <end position="23"/>
    </location>
</feature>
<evidence type="ECO:0000313" key="4">
    <source>
        <dbReference type="Proteomes" id="UP000008207"/>
    </source>
</evidence>
<keyword evidence="2" id="KW-0732">Signal</keyword>
<dbReference type="KEGG" id="mno:Mnod_0821"/>
<dbReference type="EMBL" id="CP001349">
    <property type="protein sequence ID" value="ACL55851.1"/>
    <property type="molecule type" value="Genomic_DNA"/>
</dbReference>
<feature type="region of interest" description="Disordered" evidence="1">
    <location>
        <begin position="27"/>
        <end position="66"/>
    </location>
</feature>
<sequence>MGSYRGMTLGLIITLATASASLAQTAVPASSSALAPPKTPSKDESTGTTPVQAASKRHELTLTKARVPEMRPVTNICIGCNP</sequence>
<feature type="chain" id="PRO_5002871606" evidence="2">
    <location>
        <begin position="24"/>
        <end position="82"/>
    </location>
</feature>
<accession>B8IGF1</accession>